<evidence type="ECO:0000256" key="1">
    <source>
        <dbReference type="SAM" id="MobiDB-lite"/>
    </source>
</evidence>
<protein>
    <submittedName>
        <fullName evidence="2">Uncharacterized protein</fullName>
    </submittedName>
</protein>
<evidence type="ECO:0000313" key="3">
    <source>
        <dbReference type="Proteomes" id="UP000297734"/>
    </source>
</evidence>
<reference evidence="2 3" key="1">
    <citation type="journal article" date="2019" name="Syst. Appl. Microbiol.">
        <title>New species of pathogenic Pseudomonas isolated from citrus in Tunisia: Proposal of Pseudomonas kairouanensis sp. nov. and Pseudomonas nabeulensis sp. nov.</title>
        <authorList>
            <person name="Oueslati M."/>
            <person name="Mulet M."/>
            <person name="Gomila M."/>
            <person name="Berge O."/>
            <person name="Hajlaoui M.R."/>
            <person name="Lalucat J."/>
            <person name="Sadfi-Zouaoui N."/>
            <person name="Garcia-Valdes E."/>
        </authorList>
    </citation>
    <scope>NUCLEOTIDE SEQUENCE [LARGE SCALE GENOMIC DNA]</scope>
    <source>
        <strain evidence="2 3">E10B</strain>
    </source>
</reference>
<gene>
    <name evidence="2" type="ORF">DYL61_13410</name>
</gene>
<feature type="compositionally biased region" description="Polar residues" evidence="1">
    <location>
        <begin position="216"/>
        <end position="235"/>
    </location>
</feature>
<accession>A0A4Z0B5Z3</accession>
<sequence>MSQEQVDSFKQFADQISNSTGYSGAITNSTSEAQDLSTRLATSASRAEQTQASLTERVAYAERMSSAYEQGESIAIDVAQDPHNLAMFMRYAGQYGGNSAAAKVMMDAELARQALSPNRVFSDGTAMPTSFGEMSNRHHTMQQQVNQQSDPTSTFAQQRRAVAGWNNALPEAPPAFSTPVREQVQTRADEMRDQTQTDQAGFDRRADLVDTDDGTLASNRSQVEQAAKQVSNDGRSTFKRAKDAVTDLFKK</sequence>
<feature type="region of interest" description="Disordered" evidence="1">
    <location>
        <begin position="169"/>
        <end position="235"/>
    </location>
</feature>
<proteinExistence type="predicted"/>
<dbReference type="AlphaFoldDB" id="A0A4Z0B5Z3"/>
<comment type="caution">
    <text evidence="2">The sequence shown here is derived from an EMBL/GenBank/DDBJ whole genome shotgun (WGS) entry which is preliminary data.</text>
</comment>
<name>A0A4Z0B5Z3_9PSED</name>
<dbReference type="Proteomes" id="UP000297734">
    <property type="component" value="Unassembled WGS sequence"/>
</dbReference>
<feature type="compositionally biased region" description="Basic and acidic residues" evidence="1">
    <location>
        <begin position="187"/>
        <end position="208"/>
    </location>
</feature>
<dbReference type="EMBL" id="QUZT01000021">
    <property type="protein sequence ID" value="TFY93598.1"/>
    <property type="molecule type" value="Genomic_DNA"/>
</dbReference>
<keyword evidence="3" id="KW-1185">Reference proteome</keyword>
<dbReference type="RefSeq" id="WP_135308697.1">
    <property type="nucleotide sequence ID" value="NZ_QUZT01000021.1"/>
</dbReference>
<organism evidence="2 3">
    <name type="scientific">Pseudomonas nabeulensis</name>
    <dbReference type="NCBI Taxonomy" id="2293833"/>
    <lineage>
        <taxon>Bacteria</taxon>
        <taxon>Pseudomonadati</taxon>
        <taxon>Pseudomonadota</taxon>
        <taxon>Gammaproteobacteria</taxon>
        <taxon>Pseudomonadales</taxon>
        <taxon>Pseudomonadaceae</taxon>
        <taxon>Pseudomonas</taxon>
    </lineage>
</organism>
<dbReference type="OrthoDB" id="5555296at2"/>
<evidence type="ECO:0000313" key="2">
    <source>
        <dbReference type="EMBL" id="TFY93598.1"/>
    </source>
</evidence>